<dbReference type="SMART" id="SM00530">
    <property type="entry name" value="HTH_XRE"/>
    <property type="match status" value="1"/>
</dbReference>
<sequence>MKKREKIKVTKLRAERLARGYTLSQVGDAVGVGKTTIKAYELLQRTPSLQVYRRLEAFFGVPSGTDLLETVEIDSDGVFHSIKSL</sequence>
<dbReference type="AlphaFoldDB" id="A0A845QSK6"/>
<dbReference type="PROSITE" id="PS50943">
    <property type="entry name" value="HTH_CROC1"/>
    <property type="match status" value="1"/>
</dbReference>
<dbReference type="Proteomes" id="UP000446866">
    <property type="component" value="Unassembled WGS sequence"/>
</dbReference>
<dbReference type="SUPFAM" id="SSF47413">
    <property type="entry name" value="lambda repressor-like DNA-binding domains"/>
    <property type="match status" value="1"/>
</dbReference>
<feature type="domain" description="HTH cro/C1-type" evidence="1">
    <location>
        <begin position="12"/>
        <end position="67"/>
    </location>
</feature>
<keyword evidence="3" id="KW-1185">Reference proteome</keyword>
<proteinExistence type="predicted"/>
<dbReference type="CDD" id="cd00093">
    <property type="entry name" value="HTH_XRE"/>
    <property type="match status" value="1"/>
</dbReference>
<dbReference type="InterPro" id="IPR001387">
    <property type="entry name" value="Cro/C1-type_HTH"/>
</dbReference>
<evidence type="ECO:0000259" key="1">
    <source>
        <dbReference type="PROSITE" id="PS50943"/>
    </source>
</evidence>
<reference evidence="2 3" key="1">
    <citation type="submission" date="2018-08" db="EMBL/GenBank/DDBJ databases">
        <title>Murine metabolic-syndrome-specific gut microbial biobank.</title>
        <authorList>
            <person name="Liu C."/>
        </authorList>
    </citation>
    <scope>NUCLEOTIDE SEQUENCE [LARGE SCALE GENOMIC DNA]</scope>
    <source>
        <strain evidence="2 3">28</strain>
    </source>
</reference>
<dbReference type="GO" id="GO:0003677">
    <property type="term" value="F:DNA binding"/>
    <property type="evidence" value="ECO:0007669"/>
    <property type="project" value="InterPro"/>
</dbReference>
<gene>
    <name evidence="2" type="ORF">D0435_15255</name>
</gene>
<dbReference type="EMBL" id="QXWK01000050">
    <property type="protein sequence ID" value="NBH62998.1"/>
    <property type="molecule type" value="Genomic_DNA"/>
</dbReference>
<organism evidence="2 3">
    <name type="scientific">Anaerotruncus colihominis</name>
    <dbReference type="NCBI Taxonomy" id="169435"/>
    <lineage>
        <taxon>Bacteria</taxon>
        <taxon>Bacillati</taxon>
        <taxon>Bacillota</taxon>
        <taxon>Clostridia</taxon>
        <taxon>Eubacteriales</taxon>
        <taxon>Oscillospiraceae</taxon>
        <taxon>Anaerotruncus</taxon>
    </lineage>
</organism>
<dbReference type="Gene3D" id="1.10.260.40">
    <property type="entry name" value="lambda repressor-like DNA-binding domains"/>
    <property type="match status" value="1"/>
</dbReference>
<evidence type="ECO:0000313" key="2">
    <source>
        <dbReference type="EMBL" id="NBH62998.1"/>
    </source>
</evidence>
<accession>A0A845QSK6</accession>
<dbReference type="Pfam" id="PF01381">
    <property type="entry name" value="HTH_3"/>
    <property type="match status" value="1"/>
</dbReference>
<protein>
    <submittedName>
        <fullName evidence="2">XRE family transcriptional regulator</fullName>
    </submittedName>
</protein>
<name>A0A845QSK6_9FIRM</name>
<dbReference type="RefSeq" id="WP_160203277.1">
    <property type="nucleotide sequence ID" value="NZ_QXWK01000050.1"/>
</dbReference>
<dbReference type="InterPro" id="IPR010982">
    <property type="entry name" value="Lambda_DNA-bd_dom_sf"/>
</dbReference>
<comment type="caution">
    <text evidence="2">The sequence shown here is derived from an EMBL/GenBank/DDBJ whole genome shotgun (WGS) entry which is preliminary data.</text>
</comment>
<evidence type="ECO:0000313" key="3">
    <source>
        <dbReference type="Proteomes" id="UP000446866"/>
    </source>
</evidence>